<name>A0A8X6SYD5_TRICX</name>
<evidence type="ECO:0000313" key="2">
    <source>
        <dbReference type="Proteomes" id="UP000887159"/>
    </source>
</evidence>
<dbReference type="Proteomes" id="UP000887159">
    <property type="component" value="Unassembled WGS sequence"/>
</dbReference>
<comment type="caution">
    <text evidence="1">The sequence shown here is derived from an EMBL/GenBank/DDBJ whole genome shotgun (WGS) entry which is preliminary data.</text>
</comment>
<keyword evidence="2" id="KW-1185">Reference proteome</keyword>
<organism evidence="1 2">
    <name type="scientific">Trichonephila clavipes</name>
    <name type="common">Golden silk orbweaver</name>
    <name type="synonym">Nephila clavipes</name>
    <dbReference type="NCBI Taxonomy" id="2585209"/>
    <lineage>
        <taxon>Eukaryota</taxon>
        <taxon>Metazoa</taxon>
        <taxon>Ecdysozoa</taxon>
        <taxon>Arthropoda</taxon>
        <taxon>Chelicerata</taxon>
        <taxon>Arachnida</taxon>
        <taxon>Araneae</taxon>
        <taxon>Araneomorphae</taxon>
        <taxon>Entelegynae</taxon>
        <taxon>Araneoidea</taxon>
        <taxon>Nephilidae</taxon>
        <taxon>Trichonephila</taxon>
    </lineage>
</organism>
<reference evidence="1" key="1">
    <citation type="submission" date="2020-08" db="EMBL/GenBank/DDBJ databases">
        <title>Multicomponent nature underlies the extraordinary mechanical properties of spider dragline silk.</title>
        <authorList>
            <person name="Kono N."/>
            <person name="Nakamura H."/>
            <person name="Mori M."/>
            <person name="Yoshida Y."/>
            <person name="Ohtoshi R."/>
            <person name="Malay A.D."/>
            <person name="Moran D.A.P."/>
            <person name="Tomita M."/>
            <person name="Numata K."/>
            <person name="Arakawa K."/>
        </authorList>
    </citation>
    <scope>NUCLEOTIDE SEQUENCE</scope>
</reference>
<accession>A0A8X6SYD5</accession>
<gene>
    <name evidence="1" type="ORF">TNCV_2145811</name>
</gene>
<sequence length="97" mass="10744">MDCNVVAFIVFEERFHQLIKRTKQKVPSDDSFLNIDSMSGQEFSTTHRQVAVKTSCGHVIGKSEDDAYVFKGMSPIARAVSSMAPSGSVPHYQISYA</sequence>
<dbReference type="EMBL" id="BMAU01021354">
    <property type="protein sequence ID" value="GFY19888.1"/>
    <property type="molecule type" value="Genomic_DNA"/>
</dbReference>
<dbReference type="AlphaFoldDB" id="A0A8X6SYD5"/>
<protein>
    <submittedName>
        <fullName evidence="1">Uncharacterized protein</fullName>
    </submittedName>
</protein>
<evidence type="ECO:0000313" key="1">
    <source>
        <dbReference type="EMBL" id="GFY19888.1"/>
    </source>
</evidence>
<proteinExistence type="predicted"/>